<evidence type="ECO:0000256" key="3">
    <source>
        <dbReference type="ARBA" id="ARBA00023002"/>
    </source>
</evidence>
<evidence type="ECO:0000256" key="1">
    <source>
        <dbReference type="ARBA" id="ARBA00009986"/>
    </source>
</evidence>
<dbReference type="EMBL" id="JAGMVJ010000001">
    <property type="protein sequence ID" value="KAH7095620.1"/>
    <property type="molecule type" value="Genomic_DNA"/>
</dbReference>
<comment type="caution">
    <text evidence="7">The sequence shown here is derived from an EMBL/GenBank/DDBJ whole genome shotgun (WGS) entry which is preliminary data.</text>
</comment>
<proteinExistence type="inferred from homology"/>
<feature type="active site" evidence="5">
    <location>
        <position position="216"/>
    </location>
</feature>
<keyword evidence="3 4" id="KW-0560">Oxidoreductase</keyword>
<dbReference type="AlphaFoldDB" id="A0A8K0W5V8"/>
<dbReference type="InterPro" id="IPR016161">
    <property type="entry name" value="Ald_DH/histidinol_DH"/>
</dbReference>
<dbReference type="PANTHER" id="PTHR43570">
    <property type="entry name" value="ALDEHYDE DEHYDROGENASE"/>
    <property type="match status" value="1"/>
</dbReference>
<gene>
    <name evidence="7" type="ORF">FB567DRAFT_512994</name>
</gene>
<dbReference type="Proteomes" id="UP000813461">
    <property type="component" value="Unassembled WGS sequence"/>
</dbReference>
<accession>A0A8K0W5V8</accession>
<evidence type="ECO:0000256" key="4">
    <source>
        <dbReference type="PIRNR" id="PIRNR036492"/>
    </source>
</evidence>
<evidence type="ECO:0000313" key="8">
    <source>
        <dbReference type="Proteomes" id="UP000813461"/>
    </source>
</evidence>
<dbReference type="Pfam" id="PF00171">
    <property type="entry name" value="Aldedh"/>
    <property type="match status" value="1"/>
</dbReference>
<dbReference type="GO" id="GO:0016117">
    <property type="term" value="P:carotenoid biosynthetic process"/>
    <property type="evidence" value="ECO:0007669"/>
    <property type="project" value="UniProtKB-KW"/>
</dbReference>
<dbReference type="InterPro" id="IPR016163">
    <property type="entry name" value="Ald_DH_C"/>
</dbReference>
<feature type="domain" description="Aldehyde dehydrogenase" evidence="6">
    <location>
        <begin position="5"/>
        <end position="434"/>
    </location>
</feature>
<name>A0A8K0W5V8_9PLEO</name>
<dbReference type="OrthoDB" id="440325at2759"/>
<comment type="similarity">
    <text evidence="1 4">Belongs to the aldehyde dehydrogenase family.</text>
</comment>
<dbReference type="GO" id="GO:0006081">
    <property type="term" value="P:aldehyde metabolic process"/>
    <property type="evidence" value="ECO:0007669"/>
    <property type="project" value="InterPro"/>
</dbReference>
<dbReference type="PIRSF" id="PIRSF036492">
    <property type="entry name" value="ALDH"/>
    <property type="match status" value="1"/>
</dbReference>
<evidence type="ECO:0000256" key="2">
    <source>
        <dbReference type="ARBA" id="ARBA00022746"/>
    </source>
</evidence>
<dbReference type="InterPro" id="IPR012394">
    <property type="entry name" value="Aldehyde_DH_NAD(P)"/>
</dbReference>
<protein>
    <recommendedName>
        <fullName evidence="4">Aldehyde dehydrogenase</fullName>
    </recommendedName>
</protein>
<dbReference type="PANTHER" id="PTHR43570:SF16">
    <property type="entry name" value="ALDEHYDE DEHYDROGENASE TYPE III, ISOFORM Q"/>
    <property type="match status" value="1"/>
</dbReference>
<evidence type="ECO:0000313" key="7">
    <source>
        <dbReference type="EMBL" id="KAH7095620.1"/>
    </source>
</evidence>
<dbReference type="InterPro" id="IPR015590">
    <property type="entry name" value="Aldehyde_DH_dom"/>
</dbReference>
<dbReference type="SUPFAM" id="SSF53720">
    <property type="entry name" value="ALDH-like"/>
    <property type="match status" value="1"/>
</dbReference>
<feature type="active site" evidence="5">
    <location>
        <position position="250"/>
    </location>
</feature>
<dbReference type="Gene3D" id="3.40.605.10">
    <property type="entry name" value="Aldehyde Dehydrogenase, Chain A, domain 1"/>
    <property type="match status" value="1"/>
</dbReference>
<sequence length="514" mass="55959">MASYTSKSEIDTSLSTLRATFKSNRTKDIRYRKWQLKQLYWLVADNIDAFIAALHADLNRPEFESRFTIKGLLEEIVYHIDHVESWAKDEYPSAGFIFGKLGSTVIRQEPRGVAFIIGAWNFPDSLTLHPLASAIAAGCCALVKPSEIAAHSADLMCRLAAKYLDPEAYIFVSGAGPETQYMLTHKFDHVFFTGSTPIARHVVAATAKHLTPTVLELGGQGPAIVTKTANIDLAAKRIAAAKFMNAGQICLSVNHTFVHPEVYDQFLARIKHWNDTFSTNDEMCTIINERNATRLTTMLENTTGQVHTSGNPATTASDNPKKLFPTIVSNVTITDSLLSEELFGPILPIIRADEIEACKTISSSPHPLAIYIFSHHAPTIEYILQNTLSGGVTINDTLLHAGAPESPFGGVGDSGSGAYHGKYGFDTFTHKRTVVRLPDYLDKVLGFRYPPYDIKKAGLALRIGKPGFKRGEGLEDQRVGSGWSGLAVGSVVVAVAGVGVAAWTGRLGRVLGDL</sequence>
<organism evidence="7 8">
    <name type="scientific">Paraphoma chrysanthemicola</name>
    <dbReference type="NCBI Taxonomy" id="798071"/>
    <lineage>
        <taxon>Eukaryota</taxon>
        <taxon>Fungi</taxon>
        <taxon>Dikarya</taxon>
        <taxon>Ascomycota</taxon>
        <taxon>Pezizomycotina</taxon>
        <taxon>Dothideomycetes</taxon>
        <taxon>Pleosporomycetidae</taxon>
        <taxon>Pleosporales</taxon>
        <taxon>Pleosporineae</taxon>
        <taxon>Phaeosphaeriaceae</taxon>
        <taxon>Paraphoma</taxon>
    </lineage>
</organism>
<keyword evidence="8" id="KW-1185">Reference proteome</keyword>
<evidence type="ECO:0000256" key="5">
    <source>
        <dbReference type="PIRSR" id="PIRSR036492-1"/>
    </source>
</evidence>
<dbReference type="GO" id="GO:0005737">
    <property type="term" value="C:cytoplasm"/>
    <property type="evidence" value="ECO:0007669"/>
    <property type="project" value="TreeGrafter"/>
</dbReference>
<reference evidence="7" key="1">
    <citation type="journal article" date="2021" name="Nat. Commun.">
        <title>Genetic determinants of endophytism in the Arabidopsis root mycobiome.</title>
        <authorList>
            <person name="Mesny F."/>
            <person name="Miyauchi S."/>
            <person name="Thiergart T."/>
            <person name="Pickel B."/>
            <person name="Atanasova L."/>
            <person name="Karlsson M."/>
            <person name="Huettel B."/>
            <person name="Barry K.W."/>
            <person name="Haridas S."/>
            <person name="Chen C."/>
            <person name="Bauer D."/>
            <person name="Andreopoulos W."/>
            <person name="Pangilinan J."/>
            <person name="LaButti K."/>
            <person name="Riley R."/>
            <person name="Lipzen A."/>
            <person name="Clum A."/>
            <person name="Drula E."/>
            <person name="Henrissat B."/>
            <person name="Kohler A."/>
            <person name="Grigoriev I.V."/>
            <person name="Martin F.M."/>
            <person name="Hacquard S."/>
        </authorList>
    </citation>
    <scope>NUCLEOTIDE SEQUENCE</scope>
    <source>
        <strain evidence="7">MPI-SDFR-AT-0120</strain>
    </source>
</reference>
<evidence type="ECO:0000259" key="6">
    <source>
        <dbReference type="Pfam" id="PF00171"/>
    </source>
</evidence>
<dbReference type="GO" id="GO:0004029">
    <property type="term" value="F:aldehyde dehydrogenase (NAD+) activity"/>
    <property type="evidence" value="ECO:0007669"/>
    <property type="project" value="TreeGrafter"/>
</dbReference>
<dbReference type="Gene3D" id="3.40.309.10">
    <property type="entry name" value="Aldehyde Dehydrogenase, Chain A, domain 2"/>
    <property type="match status" value="1"/>
</dbReference>
<dbReference type="FunFam" id="3.40.605.10:FF:000004">
    <property type="entry name" value="Aldehyde dehydrogenase"/>
    <property type="match status" value="1"/>
</dbReference>
<dbReference type="InterPro" id="IPR016162">
    <property type="entry name" value="Ald_DH_N"/>
</dbReference>
<keyword evidence="2" id="KW-0125">Carotenoid biosynthesis</keyword>